<accession>G5JK09</accession>
<dbReference type="Proteomes" id="UP000005413">
    <property type="component" value="Unassembled WGS sequence"/>
</dbReference>
<reference evidence="2 3" key="1">
    <citation type="journal article" date="2012" name="BMC Genomics">
        <title>Comparative genomic analysis of the genus Staphylococcus including Staphylococcus aureus and its newly described sister species Staphylococcus simiae.</title>
        <authorList>
            <person name="Suzuki H."/>
            <person name="Lefebure T."/>
            <person name="Pavinski Bitar P."/>
            <person name="Stanhope M.J."/>
        </authorList>
    </citation>
    <scope>NUCLEOTIDE SEQUENCE [LARGE SCALE GENOMIC DNA]</scope>
    <source>
        <strain evidence="2 3">CCM 7213</strain>
    </source>
</reference>
<evidence type="ECO:0000259" key="1">
    <source>
        <dbReference type="Pfam" id="PF08818"/>
    </source>
</evidence>
<dbReference type="RefSeq" id="WP_002464514.1">
    <property type="nucleotide sequence ID" value="NZ_AEUN01000464.1"/>
</dbReference>
<protein>
    <recommendedName>
        <fullName evidence="1">YdhG-like domain-containing protein</fullName>
    </recommendedName>
</protein>
<comment type="caution">
    <text evidence="2">The sequence shown here is derived from an EMBL/GenBank/DDBJ whole genome shotgun (WGS) entry which is preliminary data.</text>
</comment>
<dbReference type="SUPFAM" id="SSF159888">
    <property type="entry name" value="YdhG-like"/>
    <property type="match status" value="1"/>
</dbReference>
<keyword evidence="3" id="KW-1185">Reference proteome</keyword>
<dbReference type="OrthoDB" id="384795at2"/>
<dbReference type="AlphaFoldDB" id="G5JK09"/>
<feature type="domain" description="YdhG-like" evidence="1">
    <location>
        <begin position="18"/>
        <end position="111"/>
    </location>
</feature>
<dbReference type="InterPro" id="IPR014922">
    <property type="entry name" value="YdhG-like"/>
</dbReference>
<dbReference type="PATRIC" id="fig|911238.3.peg.1588"/>
<name>G5JK09_9STAP</name>
<dbReference type="Gene3D" id="3.90.1150.200">
    <property type="match status" value="1"/>
</dbReference>
<sequence length="126" mass="15177">MTKAYEAFLSDITQDSYRHKLNVLFQWIEQQFPELQSIIKWNQPIFTHHDTFIIGFSTAKKHFTVSPEPGCLKHFTQRIQDNGYSHTEFVFRIKWHDHIDYDLLRDMIKLNITEKANVTTFWRTSK</sequence>
<evidence type="ECO:0000313" key="2">
    <source>
        <dbReference type="EMBL" id="EHJ07499.1"/>
    </source>
</evidence>
<proteinExistence type="predicted"/>
<evidence type="ECO:0000313" key="3">
    <source>
        <dbReference type="Proteomes" id="UP000005413"/>
    </source>
</evidence>
<dbReference type="EMBL" id="AEUN01000464">
    <property type="protein sequence ID" value="EHJ07499.1"/>
    <property type="molecule type" value="Genomic_DNA"/>
</dbReference>
<gene>
    <name evidence="2" type="ORF">SS7213T_09102</name>
</gene>
<organism evidence="2 3">
    <name type="scientific">Staphylococcus simiae CCM 7213 = CCUG 51256</name>
    <dbReference type="NCBI Taxonomy" id="911238"/>
    <lineage>
        <taxon>Bacteria</taxon>
        <taxon>Bacillati</taxon>
        <taxon>Bacillota</taxon>
        <taxon>Bacilli</taxon>
        <taxon>Bacillales</taxon>
        <taxon>Staphylococcaceae</taxon>
        <taxon>Staphylococcus</taxon>
    </lineage>
</organism>
<dbReference type="Pfam" id="PF08818">
    <property type="entry name" value="DUF1801"/>
    <property type="match status" value="1"/>
</dbReference>